<proteinExistence type="predicted"/>
<dbReference type="RefSeq" id="XP_005715995.1">
    <property type="nucleotide sequence ID" value="XM_005715938.1"/>
</dbReference>
<accession>R7QFE9</accession>
<gene>
    <name evidence="1" type="ORF">CHC_T00004531001</name>
</gene>
<sequence length="65" mass="7162">MILVRLNCTCLLIPDTIYTSAITLPSSSTAMSGVHQVYQSTPLPYADAWSVTVMHMNLVSLHRPD</sequence>
<evidence type="ECO:0000313" key="1">
    <source>
        <dbReference type="EMBL" id="CDF36176.1"/>
    </source>
</evidence>
<dbReference type="Gramene" id="CDF36176">
    <property type="protein sequence ID" value="CDF36176"/>
    <property type="gene ID" value="CHC_T00004531001"/>
</dbReference>
<dbReference type="KEGG" id="ccp:CHC_T00004531001"/>
<dbReference type="AlphaFoldDB" id="R7QFE9"/>
<organism evidence="1 2">
    <name type="scientific">Chondrus crispus</name>
    <name type="common">Carrageen Irish moss</name>
    <name type="synonym">Polymorpha crispa</name>
    <dbReference type="NCBI Taxonomy" id="2769"/>
    <lineage>
        <taxon>Eukaryota</taxon>
        <taxon>Rhodophyta</taxon>
        <taxon>Florideophyceae</taxon>
        <taxon>Rhodymeniophycidae</taxon>
        <taxon>Gigartinales</taxon>
        <taxon>Gigartinaceae</taxon>
        <taxon>Chondrus</taxon>
    </lineage>
</organism>
<dbReference type="GeneID" id="17323704"/>
<reference evidence="2" key="1">
    <citation type="journal article" date="2013" name="Proc. Natl. Acad. Sci. U.S.A.">
        <title>Genome structure and metabolic features in the red seaweed Chondrus crispus shed light on evolution of the Archaeplastida.</title>
        <authorList>
            <person name="Collen J."/>
            <person name="Porcel B."/>
            <person name="Carre W."/>
            <person name="Ball S.G."/>
            <person name="Chaparro C."/>
            <person name="Tonon T."/>
            <person name="Barbeyron T."/>
            <person name="Michel G."/>
            <person name="Noel B."/>
            <person name="Valentin K."/>
            <person name="Elias M."/>
            <person name="Artiguenave F."/>
            <person name="Arun A."/>
            <person name="Aury J.M."/>
            <person name="Barbosa-Neto J.F."/>
            <person name="Bothwell J.H."/>
            <person name="Bouget F.Y."/>
            <person name="Brillet L."/>
            <person name="Cabello-Hurtado F."/>
            <person name="Capella-Gutierrez S."/>
            <person name="Charrier B."/>
            <person name="Cladiere L."/>
            <person name="Cock J.M."/>
            <person name="Coelho S.M."/>
            <person name="Colleoni C."/>
            <person name="Czjzek M."/>
            <person name="Da Silva C."/>
            <person name="Delage L."/>
            <person name="Denoeud F."/>
            <person name="Deschamps P."/>
            <person name="Dittami S.M."/>
            <person name="Gabaldon T."/>
            <person name="Gachon C.M."/>
            <person name="Groisillier A."/>
            <person name="Herve C."/>
            <person name="Jabbari K."/>
            <person name="Katinka M."/>
            <person name="Kloareg B."/>
            <person name="Kowalczyk N."/>
            <person name="Labadie K."/>
            <person name="Leblanc C."/>
            <person name="Lopez P.J."/>
            <person name="McLachlan D.H."/>
            <person name="Meslet-Cladiere L."/>
            <person name="Moustafa A."/>
            <person name="Nehr Z."/>
            <person name="Nyvall Collen P."/>
            <person name="Panaud O."/>
            <person name="Partensky F."/>
            <person name="Poulain J."/>
            <person name="Rensing S.A."/>
            <person name="Rousvoal S."/>
            <person name="Samson G."/>
            <person name="Symeonidi A."/>
            <person name="Weissenbach J."/>
            <person name="Zambounis A."/>
            <person name="Wincker P."/>
            <person name="Boyen C."/>
        </authorList>
    </citation>
    <scope>NUCLEOTIDE SEQUENCE [LARGE SCALE GENOMIC DNA]</scope>
    <source>
        <strain evidence="2">cv. Stackhouse</strain>
    </source>
</reference>
<name>R7QFE9_CHOCR</name>
<dbReference type="EMBL" id="HG001764">
    <property type="protein sequence ID" value="CDF36176.1"/>
    <property type="molecule type" value="Genomic_DNA"/>
</dbReference>
<dbReference type="Proteomes" id="UP000012073">
    <property type="component" value="Unassembled WGS sequence"/>
</dbReference>
<protein>
    <submittedName>
        <fullName evidence="1">Uncharacterized protein</fullName>
    </submittedName>
</protein>
<keyword evidence="2" id="KW-1185">Reference proteome</keyword>
<evidence type="ECO:0000313" key="2">
    <source>
        <dbReference type="Proteomes" id="UP000012073"/>
    </source>
</evidence>